<proteinExistence type="inferred from homology"/>
<evidence type="ECO:0000256" key="3">
    <source>
        <dbReference type="ARBA" id="ARBA00022801"/>
    </source>
</evidence>
<evidence type="ECO:0000256" key="5">
    <source>
        <dbReference type="ARBA" id="ARBA00023004"/>
    </source>
</evidence>
<organism evidence="11 12">
    <name type="scientific">Thermotoga petrophila</name>
    <dbReference type="NCBI Taxonomy" id="93929"/>
    <lineage>
        <taxon>Bacteria</taxon>
        <taxon>Thermotogati</taxon>
        <taxon>Thermotogota</taxon>
        <taxon>Thermotogae</taxon>
        <taxon>Thermotogales</taxon>
        <taxon>Thermotogaceae</taxon>
        <taxon>Thermotoga</taxon>
    </lineage>
</organism>
<keyword evidence="6 9" id="KW-0411">Iron-sulfur</keyword>
<comment type="function">
    <text evidence="9">CRISPR (clustered regularly interspaced short palindromic repeat) is an adaptive immune system that provides protection against mobile genetic elements (viruses, transposable elements and conjugative plasmids). CRISPR clusters contain sequences complementary to antecedent mobile elements and target invading nucleic acids. CRISPR clusters are transcribed and processed into CRISPR RNA (crRNA).</text>
</comment>
<evidence type="ECO:0000256" key="8">
    <source>
        <dbReference type="ARBA" id="ARBA00023211"/>
    </source>
</evidence>
<keyword evidence="3 9" id="KW-0378">Hydrolase</keyword>
<dbReference type="NCBIfam" id="TIGR00372">
    <property type="entry name" value="cas4"/>
    <property type="match status" value="1"/>
</dbReference>
<keyword evidence="7 9" id="KW-0051">Antiviral defense</keyword>
<dbReference type="Proteomes" id="UP000058636">
    <property type="component" value="Unassembled WGS sequence"/>
</dbReference>
<dbReference type="PANTHER" id="PTHR37168">
    <property type="entry name" value="CRISPR-ASSOCIATED EXONUCLEASE CAS4"/>
    <property type="match status" value="1"/>
</dbReference>
<comment type="similarity">
    <text evidence="9">Belongs to the CRISPR-associated exonuclease Cas4 family.</text>
</comment>
<evidence type="ECO:0000256" key="2">
    <source>
        <dbReference type="ARBA" id="ARBA00022723"/>
    </source>
</evidence>
<dbReference type="PATRIC" id="fig|93930.3.peg.1685"/>
<sequence length="172" mass="20573">MEEFDMLNVSGTMVSYYFTCKRKLWLFAKNIDMEQSQPTTDLIIGKLLNFESFKRERHKEVEIEDCVIDFLTFRGEIIVHETKKSKKFEEAHVWQTKYYMFVLRKYGLNVNHGVIHYPKLMRKLEVNFEDGDEEKIQNALIEIKQMVSSKIPPPVLNRSFCKKCSYYELCYV</sequence>
<dbReference type="GO" id="GO:0051536">
    <property type="term" value="F:iron-sulfur cluster binding"/>
    <property type="evidence" value="ECO:0007669"/>
    <property type="project" value="UniProtKB-KW"/>
</dbReference>
<name>A0A101EQK8_9THEM</name>
<dbReference type="Pfam" id="PF01930">
    <property type="entry name" value="Cas_Cas4"/>
    <property type="match status" value="1"/>
</dbReference>
<evidence type="ECO:0000256" key="4">
    <source>
        <dbReference type="ARBA" id="ARBA00022839"/>
    </source>
</evidence>
<evidence type="ECO:0000256" key="7">
    <source>
        <dbReference type="ARBA" id="ARBA00023118"/>
    </source>
</evidence>
<keyword evidence="1 9" id="KW-0540">Nuclease</keyword>
<dbReference type="EC" id="3.1.12.1" evidence="9"/>
<dbReference type="InterPro" id="IPR011604">
    <property type="entry name" value="PDDEXK-like_dom_sf"/>
</dbReference>
<keyword evidence="5 9" id="KW-0408">Iron</keyword>
<dbReference type="PANTHER" id="PTHR37168:SF1">
    <property type="entry name" value="CRISPR-ASSOCIATED EXONUCLEASE CAS4"/>
    <property type="match status" value="1"/>
</dbReference>
<dbReference type="GO" id="GO:0004527">
    <property type="term" value="F:exonuclease activity"/>
    <property type="evidence" value="ECO:0007669"/>
    <property type="project" value="UniProtKB-KW"/>
</dbReference>
<evidence type="ECO:0000256" key="6">
    <source>
        <dbReference type="ARBA" id="ARBA00023014"/>
    </source>
</evidence>
<feature type="domain" description="DUF83" evidence="10">
    <location>
        <begin position="10"/>
        <end position="171"/>
    </location>
</feature>
<evidence type="ECO:0000313" key="12">
    <source>
        <dbReference type="Proteomes" id="UP000058636"/>
    </source>
</evidence>
<comment type="caution">
    <text evidence="11">The sequence shown here is derived from an EMBL/GenBank/DDBJ whole genome shotgun (WGS) entry which is preliminary data.</text>
</comment>
<protein>
    <recommendedName>
        <fullName evidence="9">CRISPR-associated exonuclease Cas4</fullName>
        <ecNumber evidence="9">3.1.12.1</ecNumber>
    </recommendedName>
</protein>
<comment type="cofactor">
    <cofactor evidence="9">
        <name>Mg(2+)</name>
        <dbReference type="ChEBI" id="CHEBI:18420"/>
    </cofactor>
    <cofactor evidence="9">
        <name>Mn(2+)</name>
        <dbReference type="ChEBI" id="CHEBI:29035"/>
    </cofactor>
    <text evidence="9">Mg(2+) or Mn(2+) required for ssDNA cleavage activity.</text>
</comment>
<dbReference type="GO" id="GO:0051607">
    <property type="term" value="P:defense response to virus"/>
    <property type="evidence" value="ECO:0007669"/>
    <property type="project" value="UniProtKB-KW"/>
</dbReference>
<keyword evidence="2 9" id="KW-0479">Metal-binding</keyword>
<evidence type="ECO:0000256" key="9">
    <source>
        <dbReference type="RuleBase" id="RU365022"/>
    </source>
</evidence>
<gene>
    <name evidence="11" type="ORF">XD57_0834</name>
</gene>
<dbReference type="GO" id="GO:0046872">
    <property type="term" value="F:metal ion binding"/>
    <property type="evidence" value="ECO:0007669"/>
    <property type="project" value="UniProtKB-KW"/>
</dbReference>
<comment type="cofactor">
    <cofactor evidence="9">
        <name>iron-sulfur cluster</name>
        <dbReference type="ChEBI" id="CHEBI:30408"/>
    </cofactor>
</comment>
<keyword evidence="4 9" id="KW-0269">Exonuclease</keyword>
<evidence type="ECO:0000313" key="11">
    <source>
        <dbReference type="EMBL" id="KUK23069.1"/>
    </source>
</evidence>
<dbReference type="AlphaFoldDB" id="A0A101EQK8"/>
<accession>A0A101EQK8</accession>
<evidence type="ECO:0000259" key="10">
    <source>
        <dbReference type="Pfam" id="PF01930"/>
    </source>
</evidence>
<dbReference type="Gene3D" id="3.90.320.10">
    <property type="match status" value="1"/>
</dbReference>
<dbReference type="InterPro" id="IPR013343">
    <property type="entry name" value="CRISPR-assoc_prot_Cas4"/>
</dbReference>
<dbReference type="InterPro" id="IPR022765">
    <property type="entry name" value="Dna2/Cas4_DUF83"/>
</dbReference>
<dbReference type="EMBL" id="LGFG01000056">
    <property type="protein sequence ID" value="KUK23069.1"/>
    <property type="molecule type" value="Genomic_DNA"/>
</dbReference>
<keyword evidence="8 9" id="KW-0464">Manganese</keyword>
<reference evidence="11 12" key="1">
    <citation type="journal article" date="2015" name="MBio">
        <title>Genome-Resolved Metagenomic Analysis Reveals Roles for Candidate Phyla and Other Microbial Community Members in Biogeochemical Transformations in Oil Reservoirs.</title>
        <authorList>
            <person name="Hu P."/>
            <person name="Tom L."/>
            <person name="Singh A."/>
            <person name="Thomas B.C."/>
            <person name="Baker B.J."/>
            <person name="Piceno Y.M."/>
            <person name="Andersen G.L."/>
            <person name="Banfield J.F."/>
        </authorList>
    </citation>
    <scope>NUCLEOTIDE SEQUENCE [LARGE SCALE GENOMIC DNA]</scope>
    <source>
        <strain evidence="11">46_26</strain>
    </source>
</reference>
<evidence type="ECO:0000256" key="1">
    <source>
        <dbReference type="ARBA" id="ARBA00022722"/>
    </source>
</evidence>